<reference evidence="2" key="1">
    <citation type="submission" date="2023-07" db="EMBL/GenBank/DDBJ databases">
        <title>Functional and genomic diversity of the sorghum phyllosphere microbiome.</title>
        <authorList>
            <person name="Shade A."/>
        </authorList>
    </citation>
    <scope>NUCLEOTIDE SEQUENCE</scope>
    <source>
        <strain evidence="2">SORGH_AS_0457</strain>
    </source>
</reference>
<sequence length="103" mass="10603">MASNATVQLDGPRARFTGVLDRDAVVALWPQLKALPDSISQLDLAAVEGVDSAGLALLAELSARARANGRTLVLNGTPPGFTELSAAYRLAPSLDFNAPSAAS</sequence>
<dbReference type="SUPFAM" id="SSF52091">
    <property type="entry name" value="SpoIIaa-like"/>
    <property type="match status" value="1"/>
</dbReference>
<dbReference type="Gene3D" id="3.30.750.24">
    <property type="entry name" value="STAS domain"/>
    <property type="match status" value="1"/>
</dbReference>
<dbReference type="RefSeq" id="WP_068847978.1">
    <property type="nucleotide sequence ID" value="NZ_CP016294.1"/>
</dbReference>
<dbReference type="PROSITE" id="PS50801">
    <property type="entry name" value="STAS"/>
    <property type="match status" value="1"/>
</dbReference>
<evidence type="ECO:0000313" key="2">
    <source>
        <dbReference type="EMBL" id="MDQ1110529.1"/>
    </source>
</evidence>
<dbReference type="PANTHER" id="PTHR35849">
    <property type="entry name" value="BLR2341 PROTEIN"/>
    <property type="match status" value="1"/>
</dbReference>
<organism evidence="2 3">
    <name type="scientific">Stenotrophomonas rhizophila</name>
    <dbReference type="NCBI Taxonomy" id="216778"/>
    <lineage>
        <taxon>Bacteria</taxon>
        <taxon>Pseudomonadati</taxon>
        <taxon>Pseudomonadota</taxon>
        <taxon>Gammaproteobacteria</taxon>
        <taxon>Lysobacterales</taxon>
        <taxon>Lysobacteraceae</taxon>
        <taxon>Stenotrophomonas</taxon>
    </lineage>
</organism>
<feature type="domain" description="STAS" evidence="1">
    <location>
        <begin position="42"/>
        <end position="84"/>
    </location>
</feature>
<gene>
    <name evidence="2" type="ORF">QE424_003688</name>
</gene>
<accession>A0AAP5AL20</accession>
<dbReference type="EMBL" id="JAUTAS010000001">
    <property type="protein sequence ID" value="MDQ1110529.1"/>
    <property type="molecule type" value="Genomic_DNA"/>
</dbReference>
<dbReference type="PANTHER" id="PTHR35849:SF1">
    <property type="entry name" value="INTERMEMBRANE PHOSPHOLIPID TRANSPORT SYSTEM BINDING PROTEIN MLAB"/>
    <property type="match status" value="1"/>
</dbReference>
<protein>
    <submittedName>
        <fullName evidence="2">Phospholipid transport system transporter-binding protein</fullName>
    </submittedName>
</protein>
<dbReference type="InterPro" id="IPR002645">
    <property type="entry name" value="STAS_dom"/>
</dbReference>
<dbReference type="InterPro" id="IPR052746">
    <property type="entry name" value="MlaB_ABC_Transporter"/>
</dbReference>
<comment type="caution">
    <text evidence="2">The sequence shown here is derived from an EMBL/GenBank/DDBJ whole genome shotgun (WGS) entry which is preliminary data.</text>
</comment>
<proteinExistence type="predicted"/>
<dbReference type="CDD" id="cd07043">
    <property type="entry name" value="STAS_anti-anti-sigma_factors"/>
    <property type="match status" value="1"/>
</dbReference>
<dbReference type="InterPro" id="IPR058548">
    <property type="entry name" value="MlaB-like_STAS"/>
</dbReference>
<name>A0AAP5AL20_9GAMM</name>
<dbReference type="InterPro" id="IPR036513">
    <property type="entry name" value="STAS_dom_sf"/>
</dbReference>
<dbReference type="AlphaFoldDB" id="A0AAP5AL20"/>
<dbReference type="Pfam" id="PF13466">
    <property type="entry name" value="STAS_2"/>
    <property type="match status" value="1"/>
</dbReference>
<evidence type="ECO:0000313" key="3">
    <source>
        <dbReference type="Proteomes" id="UP001226084"/>
    </source>
</evidence>
<dbReference type="Proteomes" id="UP001226084">
    <property type="component" value="Unassembled WGS sequence"/>
</dbReference>
<dbReference type="KEGG" id="srh:BAY15_0094"/>
<evidence type="ECO:0000259" key="1">
    <source>
        <dbReference type="PROSITE" id="PS50801"/>
    </source>
</evidence>